<organism evidence="4">
    <name type="scientific">marine sediment metagenome</name>
    <dbReference type="NCBI Taxonomy" id="412755"/>
    <lineage>
        <taxon>unclassified sequences</taxon>
        <taxon>metagenomes</taxon>
        <taxon>ecological metagenomes</taxon>
    </lineage>
</organism>
<keyword evidence="2" id="KW-1133">Transmembrane helix</keyword>
<keyword evidence="2" id="KW-0812">Transmembrane</keyword>
<feature type="region of interest" description="Disordered" evidence="1">
    <location>
        <begin position="386"/>
        <end position="438"/>
    </location>
</feature>
<dbReference type="InterPro" id="IPR006143">
    <property type="entry name" value="RND_pump_MFP"/>
</dbReference>
<keyword evidence="2" id="KW-0472">Membrane</keyword>
<dbReference type="Gene3D" id="2.40.50.100">
    <property type="match status" value="1"/>
</dbReference>
<evidence type="ECO:0000256" key="2">
    <source>
        <dbReference type="SAM" id="Phobius"/>
    </source>
</evidence>
<comment type="caution">
    <text evidence="4">The sequence shown here is derived from an EMBL/GenBank/DDBJ whole genome shotgun (WGS) entry which is preliminary data.</text>
</comment>
<dbReference type="Gene3D" id="2.40.30.170">
    <property type="match status" value="1"/>
</dbReference>
<evidence type="ECO:0000313" key="4">
    <source>
        <dbReference type="EMBL" id="KKN32481.1"/>
    </source>
</evidence>
<name>A0A0F9S5X3_9ZZZZ</name>
<dbReference type="Gene3D" id="2.40.420.20">
    <property type="match status" value="1"/>
</dbReference>
<sequence length="438" mass="47686">MKTKTAKIIIPAVVIVATILIVMFIKGNPPEAKRFGSPPKASISVAALELKPQNYQVMIDSYGTVKPRTQSLLVAQASGQIIEVSDDFREGGFFEKGDVLLKLDDRDHQAEVKSSQANLLTAEQGLLEEKARGQQAITDWKRLGGSNQASSLVLREPQLAAAEAEVLSAQAVLEKAMLDLERTKVTAPYAGRILSRSVDLGQVVTNNTQLATIYAIDSVEIRLPIKNKDLPFVNLPEQYRDGAKNQAGSIVKFTSDLVGEQTWQGQLARTEGAIDEGAQQLYVVAKINDPYKATANNQYPIKIGQYIKAQITGKTVSNALIIPNSTIYQGTYVYIVEEGVLKRKDITLAWQNATQAMIKSGLNPNDKLVITPLGQVSSGTQVRILGEQSAEQPKSRGANGQGKGKRLSPEQLEQKAKELGISVDELKKRRAAKQGDKP</sequence>
<dbReference type="SUPFAM" id="SSF111369">
    <property type="entry name" value="HlyD-like secretion proteins"/>
    <property type="match status" value="1"/>
</dbReference>
<feature type="transmembrane region" description="Helical" evidence="2">
    <location>
        <begin position="6"/>
        <end position="25"/>
    </location>
</feature>
<accession>A0A0F9S5X3</accession>
<dbReference type="GO" id="GO:0015562">
    <property type="term" value="F:efflux transmembrane transporter activity"/>
    <property type="evidence" value="ECO:0007669"/>
    <property type="project" value="TreeGrafter"/>
</dbReference>
<dbReference type="Gene3D" id="1.10.287.470">
    <property type="entry name" value="Helix hairpin bin"/>
    <property type="match status" value="1"/>
</dbReference>
<dbReference type="InterPro" id="IPR058625">
    <property type="entry name" value="MdtA-like_BSH"/>
</dbReference>
<gene>
    <name evidence="4" type="ORF">LCGC14_0813340</name>
</gene>
<evidence type="ECO:0000259" key="3">
    <source>
        <dbReference type="Pfam" id="PF25917"/>
    </source>
</evidence>
<dbReference type="Pfam" id="PF25917">
    <property type="entry name" value="BSH_RND"/>
    <property type="match status" value="1"/>
</dbReference>
<reference evidence="4" key="1">
    <citation type="journal article" date="2015" name="Nature">
        <title>Complex archaea that bridge the gap between prokaryotes and eukaryotes.</title>
        <authorList>
            <person name="Spang A."/>
            <person name="Saw J.H."/>
            <person name="Jorgensen S.L."/>
            <person name="Zaremba-Niedzwiedzka K."/>
            <person name="Martijn J."/>
            <person name="Lind A.E."/>
            <person name="van Eijk R."/>
            <person name="Schleper C."/>
            <person name="Guy L."/>
            <person name="Ettema T.J."/>
        </authorList>
    </citation>
    <scope>NUCLEOTIDE SEQUENCE</scope>
</reference>
<dbReference type="NCBIfam" id="TIGR01730">
    <property type="entry name" value="RND_mfp"/>
    <property type="match status" value="1"/>
</dbReference>
<dbReference type="PANTHER" id="PTHR30469:SF12">
    <property type="entry name" value="MULTIDRUG RESISTANCE PROTEIN MDTA"/>
    <property type="match status" value="1"/>
</dbReference>
<proteinExistence type="predicted"/>
<dbReference type="GO" id="GO:1990281">
    <property type="term" value="C:efflux pump complex"/>
    <property type="evidence" value="ECO:0007669"/>
    <property type="project" value="TreeGrafter"/>
</dbReference>
<feature type="domain" description="Multidrug resistance protein MdtA-like barrel-sandwich hybrid" evidence="3">
    <location>
        <begin position="75"/>
        <end position="213"/>
    </location>
</feature>
<dbReference type="PANTHER" id="PTHR30469">
    <property type="entry name" value="MULTIDRUG RESISTANCE PROTEIN MDTA"/>
    <property type="match status" value="1"/>
</dbReference>
<dbReference type="AlphaFoldDB" id="A0A0F9S5X3"/>
<dbReference type="EMBL" id="LAZR01002250">
    <property type="protein sequence ID" value="KKN32481.1"/>
    <property type="molecule type" value="Genomic_DNA"/>
</dbReference>
<protein>
    <recommendedName>
        <fullName evidence="3">Multidrug resistance protein MdtA-like barrel-sandwich hybrid domain-containing protein</fullName>
    </recommendedName>
</protein>
<evidence type="ECO:0000256" key="1">
    <source>
        <dbReference type="SAM" id="MobiDB-lite"/>
    </source>
</evidence>